<feature type="transmembrane region" description="Helical" evidence="6">
    <location>
        <begin position="377"/>
        <end position="398"/>
    </location>
</feature>
<keyword evidence="4 6" id="KW-0472">Membrane</keyword>
<dbReference type="SUPFAM" id="SSF103473">
    <property type="entry name" value="MFS general substrate transporter"/>
    <property type="match status" value="1"/>
</dbReference>
<evidence type="ECO:0000256" key="6">
    <source>
        <dbReference type="SAM" id="Phobius"/>
    </source>
</evidence>
<dbReference type="InterPro" id="IPR036259">
    <property type="entry name" value="MFS_trans_sf"/>
</dbReference>
<keyword evidence="3 6" id="KW-1133">Transmembrane helix</keyword>
<feature type="region of interest" description="Disordered" evidence="5">
    <location>
        <begin position="1"/>
        <end position="51"/>
    </location>
</feature>
<organism evidence="7 8">
    <name type="scientific">Zasmidium cellare</name>
    <name type="common">Wine cellar mold</name>
    <name type="synonym">Racodium cellare</name>
    <dbReference type="NCBI Taxonomy" id="395010"/>
    <lineage>
        <taxon>Eukaryota</taxon>
        <taxon>Fungi</taxon>
        <taxon>Dikarya</taxon>
        <taxon>Ascomycota</taxon>
        <taxon>Pezizomycotina</taxon>
        <taxon>Dothideomycetes</taxon>
        <taxon>Dothideomycetidae</taxon>
        <taxon>Mycosphaerellales</taxon>
        <taxon>Mycosphaerellaceae</taxon>
        <taxon>Zasmidium</taxon>
    </lineage>
</organism>
<evidence type="ECO:0000256" key="5">
    <source>
        <dbReference type="SAM" id="MobiDB-lite"/>
    </source>
</evidence>
<evidence type="ECO:0000313" key="7">
    <source>
        <dbReference type="EMBL" id="KAK4496650.1"/>
    </source>
</evidence>
<dbReference type="Gene3D" id="1.20.1250.20">
    <property type="entry name" value="MFS general substrate transporter like domains"/>
    <property type="match status" value="1"/>
</dbReference>
<protein>
    <submittedName>
        <fullName evidence="7">Uncharacterized protein</fullName>
    </submittedName>
</protein>
<sequence length="554" mass="60795">MERDKTPTKVDSRPVDEECRAGSGSQHQTPGLEVTDSDHEHAHHSKPAAATATVTSGVSRVEAFNRMLAETGKGKILLWTLGISLLLTMFAYALDQGITSQFTLVAASSLNKHAQIGSLLSTPFLITVPLDGFISDGFVPNHWRWGLGMFAIMVPALLMPAIVTLFTIQHKAAKHNMVSIGDSGFTRKGELEKMGKKPTLLQLFWQGIIDIDLMGLILLGFAFALILLPLNLARSSTTGWENPSYIAMIVMDFVILIGFILWESLIAPKPIVTKKLLTNKTFMCAIGIDICIQLASGLRATYFSSYICIIKDWSNYTWTIFLGATTLGLCFIAPVGGLIHRLTHRYKTLQMVGAAISLMCNGLLLNGHRATQSTARLVASQVLFGFGSFVVIGTRVASQASVPHEDVATLISSLALWSTLGSSVGASISASIWSNTMLGYMREECPPGTPETTLRKIYASITVLHQREWTDPIRQGGIRAYTRVLGWIFIISTIIVAIELCLTFFMPNYYLGKQQNAVTNTGLDGKPIELRSDEQSEEPKGLMARIKRIYYKQS</sequence>
<dbReference type="PANTHER" id="PTHR23501">
    <property type="entry name" value="MAJOR FACILITATOR SUPERFAMILY"/>
    <property type="match status" value="1"/>
</dbReference>
<evidence type="ECO:0000256" key="3">
    <source>
        <dbReference type="ARBA" id="ARBA00022989"/>
    </source>
</evidence>
<dbReference type="PANTHER" id="PTHR23501:SF58">
    <property type="entry name" value="LOW AFFINITY HEME TRANSPORTER STR3"/>
    <property type="match status" value="1"/>
</dbReference>
<evidence type="ECO:0000313" key="8">
    <source>
        <dbReference type="Proteomes" id="UP001305779"/>
    </source>
</evidence>
<evidence type="ECO:0000256" key="4">
    <source>
        <dbReference type="ARBA" id="ARBA00023136"/>
    </source>
</evidence>
<feature type="transmembrane region" description="Helical" evidence="6">
    <location>
        <begin position="76"/>
        <end position="94"/>
    </location>
</feature>
<reference evidence="7 8" key="1">
    <citation type="journal article" date="2023" name="G3 (Bethesda)">
        <title>A chromosome-level genome assembly of Zasmidium syzygii isolated from banana leaves.</title>
        <authorList>
            <person name="van Westerhoven A.C."/>
            <person name="Mehrabi R."/>
            <person name="Talebi R."/>
            <person name="Steentjes M.B.F."/>
            <person name="Corcolon B."/>
            <person name="Chong P.A."/>
            <person name="Kema G.H.J."/>
            <person name="Seidl M.F."/>
        </authorList>
    </citation>
    <scope>NUCLEOTIDE SEQUENCE [LARGE SCALE GENOMIC DNA]</scope>
    <source>
        <strain evidence="7 8">P124</strain>
    </source>
</reference>
<feature type="transmembrane region" description="Helical" evidence="6">
    <location>
        <begin position="410"/>
        <end position="433"/>
    </location>
</feature>
<keyword evidence="8" id="KW-1185">Reference proteome</keyword>
<evidence type="ECO:0000256" key="2">
    <source>
        <dbReference type="ARBA" id="ARBA00022692"/>
    </source>
</evidence>
<feature type="transmembrane region" description="Helical" evidence="6">
    <location>
        <begin position="145"/>
        <end position="168"/>
    </location>
</feature>
<feature type="transmembrane region" description="Helical" evidence="6">
    <location>
        <begin position="348"/>
        <end position="365"/>
    </location>
</feature>
<feature type="transmembrane region" description="Helical" evidence="6">
    <location>
        <begin position="203"/>
        <end position="232"/>
    </location>
</feature>
<proteinExistence type="predicted"/>
<dbReference type="EMBL" id="JAXOVC010000010">
    <property type="protein sequence ID" value="KAK4496650.1"/>
    <property type="molecule type" value="Genomic_DNA"/>
</dbReference>
<accession>A0ABR0E5K7</accession>
<comment type="subcellular location">
    <subcellularLocation>
        <location evidence="1">Membrane</location>
        <topology evidence="1">Multi-pass membrane protein</topology>
    </subcellularLocation>
</comment>
<comment type="caution">
    <text evidence="7">The sequence shown here is derived from an EMBL/GenBank/DDBJ whole genome shotgun (WGS) entry which is preliminary data.</text>
</comment>
<feature type="transmembrane region" description="Helical" evidence="6">
    <location>
        <begin position="282"/>
        <end position="304"/>
    </location>
</feature>
<feature type="transmembrane region" description="Helical" evidence="6">
    <location>
        <begin position="316"/>
        <end position="336"/>
    </location>
</feature>
<feature type="transmembrane region" description="Helical" evidence="6">
    <location>
        <begin position="244"/>
        <end position="262"/>
    </location>
</feature>
<keyword evidence="2 6" id="KW-0812">Transmembrane</keyword>
<feature type="compositionally biased region" description="Basic and acidic residues" evidence="5">
    <location>
        <begin position="1"/>
        <end position="20"/>
    </location>
</feature>
<gene>
    <name evidence="7" type="ORF">PRZ48_012632</name>
</gene>
<name>A0ABR0E5K7_ZASCE</name>
<dbReference type="Proteomes" id="UP001305779">
    <property type="component" value="Unassembled WGS sequence"/>
</dbReference>
<feature type="transmembrane region" description="Helical" evidence="6">
    <location>
        <begin position="484"/>
        <end position="505"/>
    </location>
</feature>
<evidence type="ECO:0000256" key="1">
    <source>
        <dbReference type="ARBA" id="ARBA00004141"/>
    </source>
</evidence>